<evidence type="ECO:0000256" key="4">
    <source>
        <dbReference type="ARBA" id="ARBA00023098"/>
    </source>
</evidence>
<dbReference type="Pfam" id="PF01553">
    <property type="entry name" value="Acyltransferase"/>
    <property type="match status" value="1"/>
</dbReference>
<comment type="caution">
    <text evidence="7">The sequence shown here is derived from an EMBL/GenBank/DDBJ whole genome shotgun (WGS) entry which is preliminary data.</text>
</comment>
<protein>
    <recommendedName>
        <fullName evidence="6">Phospholipid/glycerol acyltransferase domain-containing protein</fullName>
    </recommendedName>
</protein>
<sequence>MRGLVAVRRAALLMLHLGSGALLSLPLSILSTLLGKPLRTPALVRWWHRRLCHLLAIRIRVSGQPRRGALLVGNHVSWLDIPVIGTHVEAHFLAKREVRDWPLIGWLAATAGTAFIDRGAHHALTVAAALRERIQEGQTLMVFPEGTTTDGTRVQRFHPRLFALAQDGTIPIQPVAIAYRDPETRQLNPLAPFLGEDDLFAHLTRLVTQHQVHVEVQFLTPFHAPAQARRADLANRAHQSITAALHAAAGSAHQAPGPPTSQTASPAVAVVVGEHHAGAAHAT</sequence>
<dbReference type="InterPro" id="IPR002123">
    <property type="entry name" value="Plipid/glycerol_acylTrfase"/>
</dbReference>
<dbReference type="SMART" id="SM00563">
    <property type="entry name" value="PlsC"/>
    <property type="match status" value="1"/>
</dbReference>
<evidence type="ECO:0000256" key="5">
    <source>
        <dbReference type="ARBA" id="ARBA00023315"/>
    </source>
</evidence>
<dbReference type="CDD" id="cd07989">
    <property type="entry name" value="LPLAT_AGPAT-like"/>
    <property type="match status" value="1"/>
</dbReference>
<evidence type="ECO:0000256" key="2">
    <source>
        <dbReference type="ARBA" id="ARBA00022516"/>
    </source>
</evidence>
<gene>
    <name evidence="7" type="ORF">CKO25_13895</name>
</gene>
<keyword evidence="3" id="KW-0808">Transferase</keyword>
<dbReference type="PANTHER" id="PTHR10434">
    <property type="entry name" value="1-ACYL-SN-GLYCEROL-3-PHOSPHATE ACYLTRANSFERASE"/>
    <property type="match status" value="1"/>
</dbReference>
<evidence type="ECO:0000313" key="8">
    <source>
        <dbReference type="Proteomes" id="UP001138802"/>
    </source>
</evidence>
<proteinExistence type="predicted"/>
<dbReference type="Proteomes" id="UP001138802">
    <property type="component" value="Unassembled WGS sequence"/>
</dbReference>
<feature type="domain" description="Phospholipid/glycerol acyltransferase" evidence="6">
    <location>
        <begin position="69"/>
        <end position="180"/>
    </location>
</feature>
<evidence type="ECO:0000256" key="3">
    <source>
        <dbReference type="ARBA" id="ARBA00022679"/>
    </source>
</evidence>
<comment type="pathway">
    <text evidence="1">Lipid metabolism.</text>
</comment>
<accession>A0A9X1B9C9</accession>
<dbReference type="GO" id="GO:0006654">
    <property type="term" value="P:phosphatidic acid biosynthetic process"/>
    <property type="evidence" value="ECO:0007669"/>
    <property type="project" value="TreeGrafter"/>
</dbReference>
<evidence type="ECO:0000256" key="1">
    <source>
        <dbReference type="ARBA" id="ARBA00005189"/>
    </source>
</evidence>
<organism evidence="7 8">
    <name type="scientific">Thiocapsa imhoffii</name>
    <dbReference type="NCBI Taxonomy" id="382777"/>
    <lineage>
        <taxon>Bacteria</taxon>
        <taxon>Pseudomonadati</taxon>
        <taxon>Pseudomonadota</taxon>
        <taxon>Gammaproteobacteria</taxon>
        <taxon>Chromatiales</taxon>
        <taxon>Chromatiaceae</taxon>
        <taxon>Thiocapsa</taxon>
    </lineage>
</organism>
<reference evidence="7 8" key="1">
    <citation type="journal article" date="2020" name="Microorganisms">
        <title>Osmotic Adaptation and Compatible Solute Biosynthesis of Phototrophic Bacteria as Revealed from Genome Analyses.</title>
        <authorList>
            <person name="Imhoff J.F."/>
            <person name="Rahn T."/>
            <person name="Kunzel S."/>
            <person name="Keller A."/>
            <person name="Neulinger S.C."/>
        </authorList>
    </citation>
    <scope>NUCLEOTIDE SEQUENCE [LARGE SCALE GENOMIC DNA]</scope>
    <source>
        <strain evidence="7 8">DSM 21303</strain>
    </source>
</reference>
<name>A0A9X1B9C9_9GAMM</name>
<keyword evidence="4" id="KW-0443">Lipid metabolism</keyword>
<dbReference type="SUPFAM" id="SSF69593">
    <property type="entry name" value="Glycerol-3-phosphate (1)-acyltransferase"/>
    <property type="match status" value="1"/>
</dbReference>
<dbReference type="PANTHER" id="PTHR10434:SF64">
    <property type="entry name" value="1-ACYL-SN-GLYCEROL-3-PHOSPHATE ACYLTRANSFERASE-RELATED"/>
    <property type="match status" value="1"/>
</dbReference>
<dbReference type="GO" id="GO:0003841">
    <property type="term" value="F:1-acylglycerol-3-phosphate O-acyltransferase activity"/>
    <property type="evidence" value="ECO:0007669"/>
    <property type="project" value="TreeGrafter"/>
</dbReference>
<dbReference type="EMBL" id="NRSD01000015">
    <property type="protein sequence ID" value="MBK1645722.1"/>
    <property type="molecule type" value="Genomic_DNA"/>
</dbReference>
<evidence type="ECO:0000313" key="7">
    <source>
        <dbReference type="EMBL" id="MBK1645722.1"/>
    </source>
</evidence>
<keyword evidence="5" id="KW-0012">Acyltransferase</keyword>
<evidence type="ECO:0000259" key="6">
    <source>
        <dbReference type="SMART" id="SM00563"/>
    </source>
</evidence>
<keyword evidence="2" id="KW-0444">Lipid biosynthesis</keyword>
<keyword evidence="8" id="KW-1185">Reference proteome</keyword>
<dbReference type="AlphaFoldDB" id="A0A9X1B9C9"/>
<dbReference type="RefSeq" id="WP_200388535.1">
    <property type="nucleotide sequence ID" value="NZ_NRSD01000015.1"/>
</dbReference>